<sequence length="138" mass="15164">MTELPPGTPSLWIVRRKRPASGAELVPAEREQLASVWRPAELDDVLGDEEYEVETAEVVDAAGTLRYRLYGWNYGGGYLFPPEGLDPVAPGAQHSIEHRDAGQRPLFAAMDRALKAGGHGFQQPLDFCWADDACWAGL</sequence>
<keyword evidence="2" id="KW-1185">Reference proteome</keyword>
<dbReference type="EMBL" id="BMPI01000007">
    <property type="protein sequence ID" value="GGM16492.1"/>
    <property type="molecule type" value="Genomic_DNA"/>
</dbReference>
<evidence type="ECO:0000313" key="1">
    <source>
        <dbReference type="EMBL" id="GGM16492.1"/>
    </source>
</evidence>
<organism evidence="1 2">
    <name type="scientific">Dactylosporangium sucinum</name>
    <dbReference type="NCBI Taxonomy" id="1424081"/>
    <lineage>
        <taxon>Bacteria</taxon>
        <taxon>Bacillati</taxon>
        <taxon>Actinomycetota</taxon>
        <taxon>Actinomycetes</taxon>
        <taxon>Micromonosporales</taxon>
        <taxon>Micromonosporaceae</taxon>
        <taxon>Dactylosporangium</taxon>
    </lineage>
</organism>
<reference evidence="1" key="1">
    <citation type="journal article" date="2014" name="Int. J. Syst. Evol. Microbiol.">
        <title>Complete genome sequence of Corynebacterium casei LMG S-19264T (=DSM 44701T), isolated from a smear-ripened cheese.</title>
        <authorList>
            <consortium name="US DOE Joint Genome Institute (JGI-PGF)"/>
            <person name="Walter F."/>
            <person name="Albersmeier A."/>
            <person name="Kalinowski J."/>
            <person name="Ruckert C."/>
        </authorList>
    </citation>
    <scope>NUCLEOTIDE SEQUENCE</scope>
    <source>
        <strain evidence="1">JCM 19831</strain>
    </source>
</reference>
<comment type="caution">
    <text evidence="1">The sequence shown here is derived from an EMBL/GenBank/DDBJ whole genome shotgun (WGS) entry which is preliminary data.</text>
</comment>
<dbReference type="Proteomes" id="UP000642070">
    <property type="component" value="Unassembled WGS sequence"/>
</dbReference>
<dbReference type="RefSeq" id="WP_190249213.1">
    <property type="nucleotide sequence ID" value="NZ_BMPI01000007.1"/>
</dbReference>
<reference evidence="1" key="2">
    <citation type="submission" date="2020-09" db="EMBL/GenBank/DDBJ databases">
        <authorList>
            <person name="Sun Q."/>
            <person name="Ohkuma M."/>
        </authorList>
    </citation>
    <scope>NUCLEOTIDE SEQUENCE</scope>
    <source>
        <strain evidence="1">JCM 19831</strain>
    </source>
</reference>
<name>A0A917TAY4_9ACTN</name>
<gene>
    <name evidence="1" type="ORF">GCM10007977_017220</name>
</gene>
<dbReference type="AlphaFoldDB" id="A0A917TAY4"/>
<evidence type="ECO:0000313" key="2">
    <source>
        <dbReference type="Proteomes" id="UP000642070"/>
    </source>
</evidence>
<protein>
    <submittedName>
        <fullName evidence="1">Uncharacterized protein</fullName>
    </submittedName>
</protein>
<proteinExistence type="predicted"/>
<accession>A0A917TAY4</accession>